<dbReference type="Proteomes" id="UP001162992">
    <property type="component" value="Chromosome 6"/>
</dbReference>
<sequence length="247" mass="27441">MTDSVGRNGPLPFNDSGNEDLLNHQASTTITEVQKCPNVAELVQRGRGVLNFQEKMANLDDSDRQKARFLRAFLLTKYLQDDNAPCEIQQGVYLGSIGAACNKDLLQNLNVTHVLAIANNVEMPFPNDFKYKRIEVLDSPDVDLKQYFNVCFDFIDEARRQGGGVLVHCFAGRSRSVTVLVAYLMRTYALSLSQALELVKAKRPEASPNTGFLRQLQIFERQLACAKTAQSAHNSSTVESKPLNGSL</sequence>
<reference evidence="2" key="1">
    <citation type="journal article" date="2024" name="Proc. Natl. Acad. Sci. U.S.A.">
        <title>Extraordinary preservation of gene collinearity over three hundred million years revealed in homosporous lycophytes.</title>
        <authorList>
            <person name="Li C."/>
            <person name="Wickell D."/>
            <person name="Kuo L.Y."/>
            <person name="Chen X."/>
            <person name="Nie B."/>
            <person name="Liao X."/>
            <person name="Peng D."/>
            <person name="Ji J."/>
            <person name="Jenkins J."/>
            <person name="Williams M."/>
            <person name="Shu S."/>
            <person name="Plott C."/>
            <person name="Barry K."/>
            <person name="Rajasekar S."/>
            <person name="Grimwood J."/>
            <person name="Han X."/>
            <person name="Sun S."/>
            <person name="Hou Z."/>
            <person name="He W."/>
            <person name="Dai G."/>
            <person name="Sun C."/>
            <person name="Schmutz J."/>
            <person name="Leebens-Mack J.H."/>
            <person name="Li F.W."/>
            <person name="Wang L."/>
        </authorList>
    </citation>
    <scope>NUCLEOTIDE SEQUENCE [LARGE SCALE GENOMIC DNA]</scope>
    <source>
        <strain evidence="2">cv. PW_Plant_1</strain>
    </source>
</reference>
<gene>
    <name evidence="1" type="ORF">O6H91_06G043100</name>
</gene>
<proteinExistence type="predicted"/>
<comment type="caution">
    <text evidence="1">The sequence shown here is derived from an EMBL/GenBank/DDBJ whole genome shotgun (WGS) entry which is preliminary data.</text>
</comment>
<accession>A0ACC2DCX8</accession>
<organism evidence="1 2">
    <name type="scientific">Diphasiastrum complanatum</name>
    <name type="common">Issler's clubmoss</name>
    <name type="synonym">Lycopodium complanatum</name>
    <dbReference type="NCBI Taxonomy" id="34168"/>
    <lineage>
        <taxon>Eukaryota</taxon>
        <taxon>Viridiplantae</taxon>
        <taxon>Streptophyta</taxon>
        <taxon>Embryophyta</taxon>
        <taxon>Tracheophyta</taxon>
        <taxon>Lycopodiopsida</taxon>
        <taxon>Lycopodiales</taxon>
        <taxon>Lycopodiaceae</taxon>
        <taxon>Lycopodioideae</taxon>
        <taxon>Diphasiastrum</taxon>
    </lineage>
</organism>
<dbReference type="EMBL" id="CM055097">
    <property type="protein sequence ID" value="KAJ7552132.1"/>
    <property type="molecule type" value="Genomic_DNA"/>
</dbReference>
<protein>
    <submittedName>
        <fullName evidence="1">Uncharacterized protein</fullName>
    </submittedName>
</protein>
<evidence type="ECO:0000313" key="1">
    <source>
        <dbReference type="EMBL" id="KAJ7552132.1"/>
    </source>
</evidence>
<name>A0ACC2DCX8_DIPCM</name>
<keyword evidence="2" id="KW-1185">Reference proteome</keyword>
<evidence type="ECO:0000313" key="2">
    <source>
        <dbReference type="Proteomes" id="UP001162992"/>
    </source>
</evidence>